<dbReference type="PANTHER" id="PTHR47534:SF3">
    <property type="entry name" value="ALCOHOL DEHYDROGENASE-LIKE C-TERMINAL DOMAIN-CONTAINING PROTEIN"/>
    <property type="match status" value="1"/>
</dbReference>
<organism evidence="2 3">
    <name type="scientific">Curvularia clavata</name>
    <dbReference type="NCBI Taxonomy" id="95742"/>
    <lineage>
        <taxon>Eukaryota</taxon>
        <taxon>Fungi</taxon>
        <taxon>Dikarya</taxon>
        <taxon>Ascomycota</taxon>
        <taxon>Pezizomycotina</taxon>
        <taxon>Dothideomycetes</taxon>
        <taxon>Pleosporomycetidae</taxon>
        <taxon>Pleosporales</taxon>
        <taxon>Pleosporineae</taxon>
        <taxon>Pleosporaceae</taxon>
        <taxon>Curvularia</taxon>
    </lineage>
</organism>
<dbReference type="GO" id="GO:0016491">
    <property type="term" value="F:oxidoreductase activity"/>
    <property type="evidence" value="ECO:0007669"/>
    <property type="project" value="UniProtKB-KW"/>
</dbReference>
<dbReference type="SUPFAM" id="SSF51735">
    <property type="entry name" value="NAD(P)-binding Rossmann-fold domains"/>
    <property type="match status" value="1"/>
</dbReference>
<dbReference type="Gene3D" id="3.40.50.720">
    <property type="entry name" value="NAD(P)-binding Rossmann-like Domain"/>
    <property type="match status" value="1"/>
</dbReference>
<sequence>MPDLQTIRSNIAQLPNGPPLVVALIGGTSGIGSYVAEAFASTFAAHGSKLRVYLVGRNAQRAESLMRSGRETSPGSDWRFIQAKNLALMSEVDAVSNEIARQEEADPFQGGPPRLDALYMSSALSPIAPSPRTAEGLDSQMSLLYYSRIEFIQNLTPLLRACPGTAHVISIFAGSMEDKFKPDQLPIGEPEEASYGITEVRTRTCFMKTFFFEWLAEEHAGKISFVHIYPGLVDGPTFYNNENPLWFRILWTIMKPLASLWMTSPEVCGQVMVSLSTSRYPAKGTVDAGEGAGGKVAYSSQREVGGGAYAVGQRGDERSEVSWASARRDDTGRKVLEHTMGVLYGAASKSNVGR</sequence>
<evidence type="ECO:0000313" key="2">
    <source>
        <dbReference type="EMBL" id="USP77522.1"/>
    </source>
</evidence>
<evidence type="ECO:0000313" key="3">
    <source>
        <dbReference type="Proteomes" id="UP001056012"/>
    </source>
</evidence>
<accession>A0A9Q8Z8H8</accession>
<gene>
    <name evidence="2" type="ORF">yc1106_04796</name>
</gene>
<keyword evidence="1" id="KW-0560">Oxidoreductase</keyword>
<dbReference type="Proteomes" id="UP001056012">
    <property type="component" value="Chromosome 3"/>
</dbReference>
<dbReference type="InterPro" id="IPR052228">
    <property type="entry name" value="Sec_Metab_Biosynth_Oxidored"/>
</dbReference>
<dbReference type="EMBL" id="CP089276">
    <property type="protein sequence ID" value="USP77522.1"/>
    <property type="molecule type" value="Genomic_DNA"/>
</dbReference>
<keyword evidence="3" id="KW-1185">Reference proteome</keyword>
<evidence type="ECO:0000256" key="1">
    <source>
        <dbReference type="ARBA" id="ARBA00023002"/>
    </source>
</evidence>
<dbReference type="OrthoDB" id="2898509at2759"/>
<evidence type="ECO:0008006" key="4">
    <source>
        <dbReference type="Google" id="ProtNLM"/>
    </source>
</evidence>
<dbReference type="VEuPathDB" id="FungiDB:yc1106_04796"/>
<dbReference type="PANTHER" id="PTHR47534">
    <property type="entry name" value="YALI0E05731P"/>
    <property type="match status" value="1"/>
</dbReference>
<proteinExistence type="predicted"/>
<dbReference type="InterPro" id="IPR036291">
    <property type="entry name" value="NAD(P)-bd_dom_sf"/>
</dbReference>
<reference evidence="2" key="1">
    <citation type="submission" date="2021-12" db="EMBL/GenBank/DDBJ databases">
        <title>Curvularia clavata genome.</title>
        <authorList>
            <person name="Cao Y."/>
        </authorList>
    </citation>
    <scope>NUCLEOTIDE SEQUENCE</scope>
    <source>
        <strain evidence="2">Yc1106</strain>
    </source>
</reference>
<protein>
    <recommendedName>
        <fullName evidence="4">NAD(P)-binding protein</fullName>
    </recommendedName>
</protein>
<dbReference type="AlphaFoldDB" id="A0A9Q8Z8H8"/>
<name>A0A9Q8Z8H8_CURCL</name>